<feature type="non-terminal residue" evidence="1">
    <location>
        <position position="42"/>
    </location>
</feature>
<proteinExistence type="predicted"/>
<dbReference type="AlphaFoldDB" id="A0A0A0AYW2"/>
<feature type="non-terminal residue" evidence="1">
    <location>
        <position position="1"/>
    </location>
</feature>
<sequence>KNSLKIQDAASYWDIYRGDLVPMEFLRDKMGSVSVSCQLSRF</sequence>
<organism evidence="1 2">
    <name type="scientific">Charadrius vociferus</name>
    <name type="common">Killdeer</name>
    <name type="synonym">Aegialitis vocifera</name>
    <dbReference type="NCBI Taxonomy" id="50402"/>
    <lineage>
        <taxon>Eukaryota</taxon>
        <taxon>Metazoa</taxon>
        <taxon>Chordata</taxon>
        <taxon>Craniata</taxon>
        <taxon>Vertebrata</taxon>
        <taxon>Euteleostomi</taxon>
        <taxon>Archelosauria</taxon>
        <taxon>Archosauria</taxon>
        <taxon>Dinosauria</taxon>
        <taxon>Saurischia</taxon>
        <taxon>Theropoda</taxon>
        <taxon>Coelurosauria</taxon>
        <taxon>Aves</taxon>
        <taxon>Neognathae</taxon>
        <taxon>Neoaves</taxon>
        <taxon>Charadriiformes</taxon>
        <taxon>Charadriidae</taxon>
        <taxon>Charadrius</taxon>
    </lineage>
</organism>
<keyword evidence="2" id="KW-1185">Reference proteome</keyword>
<name>A0A0A0AYW2_CHAVO</name>
<evidence type="ECO:0000313" key="2">
    <source>
        <dbReference type="Proteomes" id="UP000053858"/>
    </source>
</evidence>
<reference evidence="2" key="1">
    <citation type="journal article" date="2014" name="Science">
        <title>Comparative genomics reveals insights into avian genome evolution and adaptation.</title>
        <authorList>
            <consortium name="Avian Genome Consortium"/>
            <person name="Zhang G."/>
            <person name="Li C."/>
            <person name="Li Q."/>
            <person name="Li B."/>
            <person name="Larkin D.M."/>
            <person name="Lee C."/>
            <person name="Storz J.F."/>
            <person name="Antunes A."/>
            <person name="Greenwold M.J."/>
            <person name="Meredith R.W."/>
            <person name="Odeen A."/>
            <person name="Cui J."/>
            <person name="Zhou Q."/>
            <person name="Xu L."/>
            <person name="Pan H."/>
            <person name="Wang Z."/>
            <person name="Jin L."/>
            <person name="Zhang P."/>
            <person name="Hu H."/>
            <person name="Yang W."/>
            <person name="Hu J."/>
            <person name="Xiao J."/>
            <person name="Yang Z."/>
            <person name="Liu Y."/>
            <person name="Xie Q."/>
            <person name="Yu H."/>
            <person name="Lian J."/>
            <person name="Wen P."/>
            <person name="Zhang F."/>
            <person name="Li H."/>
            <person name="Zeng Y."/>
            <person name="Xiong Z."/>
            <person name="Liu S."/>
            <person name="Zhou L."/>
            <person name="Huang Z."/>
            <person name="An N."/>
            <person name="Wang J."/>
            <person name="Zheng Q."/>
            <person name="Xiong Y."/>
            <person name="Wang G."/>
            <person name="Wang B."/>
            <person name="Wang J."/>
            <person name="Fan Y."/>
            <person name="da Fonseca R.R."/>
            <person name="Alfaro-Nunez A."/>
            <person name="Schubert M."/>
            <person name="Orlando L."/>
            <person name="Mourier T."/>
            <person name="Howard J.T."/>
            <person name="Ganapathy G."/>
            <person name="Pfenning A."/>
            <person name="Whitney O."/>
            <person name="Rivas M.V."/>
            <person name="Hara E."/>
            <person name="Smith J."/>
            <person name="Farre M."/>
            <person name="Narayan J."/>
            <person name="Slavov G."/>
            <person name="Romanov M.N."/>
            <person name="Borges R."/>
            <person name="Machado J.P."/>
            <person name="Khan I."/>
            <person name="Springer M.S."/>
            <person name="Gatesy J."/>
            <person name="Hoffmann F.G."/>
            <person name="Opazo J.C."/>
            <person name="Hastad O."/>
            <person name="Sawyer R.H."/>
            <person name="Kim H."/>
            <person name="Kim K.W."/>
            <person name="Kim H.J."/>
            <person name="Cho S."/>
            <person name="Li N."/>
            <person name="Huang Y."/>
            <person name="Bruford M.W."/>
            <person name="Zhan X."/>
            <person name="Dixon A."/>
            <person name="Bertelsen M.F."/>
            <person name="Derryberry E."/>
            <person name="Warren W."/>
            <person name="Wilson R.K."/>
            <person name="Li S."/>
            <person name="Ray D.A."/>
            <person name="Green R.E."/>
            <person name="O'Brien S.J."/>
            <person name="Griffin D."/>
            <person name="Johnson W.E."/>
            <person name="Haussler D."/>
            <person name="Ryder O.A."/>
            <person name="Willerslev E."/>
            <person name="Graves G.R."/>
            <person name="Alstrom P."/>
            <person name="Fjeldsa J."/>
            <person name="Mindell D.P."/>
            <person name="Edwards S.V."/>
            <person name="Braun E.L."/>
            <person name="Rahbek C."/>
            <person name="Burt D.W."/>
            <person name="Houde P."/>
            <person name="Zhang Y."/>
            <person name="Yang H."/>
            <person name="Wang J."/>
            <person name="Jarvis E.D."/>
            <person name="Gilbert M.T."/>
            <person name="Wang J."/>
        </authorList>
    </citation>
    <scope>NUCLEOTIDE SEQUENCE [LARGE SCALE GENOMIC DNA]</scope>
</reference>
<accession>A0A0A0AYW2</accession>
<gene>
    <name evidence="1" type="ORF">N301_12516</name>
</gene>
<dbReference type="EMBL" id="KL873508">
    <property type="protein sequence ID" value="KGL99121.1"/>
    <property type="molecule type" value="Genomic_DNA"/>
</dbReference>
<dbReference type="Proteomes" id="UP000053858">
    <property type="component" value="Unassembled WGS sequence"/>
</dbReference>
<protein>
    <submittedName>
        <fullName evidence="1">Uncharacterized protein</fullName>
    </submittedName>
</protein>
<evidence type="ECO:0000313" key="1">
    <source>
        <dbReference type="EMBL" id="KGL99121.1"/>
    </source>
</evidence>